<feature type="binding site" evidence="2">
    <location>
        <position position="361"/>
    </location>
    <ligand>
        <name>Mn(2+)</name>
        <dbReference type="ChEBI" id="CHEBI:29035"/>
        <label>2</label>
    </ligand>
</feature>
<feature type="binding site" evidence="2">
    <location>
        <position position="99"/>
    </location>
    <ligand>
        <name>Mn(2+)</name>
        <dbReference type="ChEBI" id="CHEBI:29035"/>
        <label>2</label>
    </ligand>
</feature>
<evidence type="ECO:0000313" key="4">
    <source>
        <dbReference type="EMBL" id="KYH35008.1"/>
    </source>
</evidence>
<evidence type="ECO:0000256" key="2">
    <source>
        <dbReference type="PIRSR" id="PIRSR005962-1"/>
    </source>
</evidence>
<keyword evidence="1 4" id="KW-0378">Hydrolase</keyword>
<dbReference type="EMBL" id="LTBA01000007">
    <property type="protein sequence ID" value="KYH35008.1"/>
    <property type="molecule type" value="Genomic_DNA"/>
</dbReference>
<dbReference type="GO" id="GO:0050118">
    <property type="term" value="F:N-acetyldiaminopimelate deacetylase activity"/>
    <property type="evidence" value="ECO:0007669"/>
    <property type="project" value="UniProtKB-ARBA"/>
</dbReference>
<keyword evidence="2" id="KW-0464">Manganese</keyword>
<organism evidence="4 5">
    <name type="scientific">Clostridium tepidiprofundi DSM 19306</name>
    <dbReference type="NCBI Taxonomy" id="1121338"/>
    <lineage>
        <taxon>Bacteria</taxon>
        <taxon>Bacillati</taxon>
        <taxon>Bacillota</taxon>
        <taxon>Clostridia</taxon>
        <taxon>Eubacteriales</taxon>
        <taxon>Clostridiaceae</taxon>
        <taxon>Clostridium</taxon>
    </lineage>
</organism>
<feature type="binding site" evidence="2">
    <location>
        <position position="135"/>
    </location>
    <ligand>
        <name>Mn(2+)</name>
        <dbReference type="ChEBI" id="CHEBI:29035"/>
        <label>2</label>
    </ligand>
</feature>
<dbReference type="AlphaFoldDB" id="A0A151B523"/>
<dbReference type="SUPFAM" id="SSF53187">
    <property type="entry name" value="Zn-dependent exopeptidases"/>
    <property type="match status" value="1"/>
</dbReference>
<protein>
    <submittedName>
        <fullName evidence="4">Putative hydrolase YxeP</fullName>
        <ecNumber evidence="4">3.-.-.-</ecNumber>
    </submittedName>
</protein>
<comment type="cofactor">
    <cofactor evidence="2">
        <name>Mn(2+)</name>
        <dbReference type="ChEBI" id="CHEBI:29035"/>
    </cofactor>
    <text evidence="2">The Mn(2+) ion enhances activity.</text>
</comment>
<dbReference type="OrthoDB" id="9776731at2"/>
<dbReference type="Proteomes" id="UP000075531">
    <property type="component" value="Unassembled WGS sequence"/>
</dbReference>
<dbReference type="InterPro" id="IPR002933">
    <property type="entry name" value="Peptidase_M20"/>
</dbReference>
<reference evidence="4 5" key="1">
    <citation type="submission" date="2016-02" db="EMBL/GenBank/DDBJ databases">
        <title>Genome sequence of Clostridium tepidiprofundi DSM 19306.</title>
        <authorList>
            <person name="Poehlein A."/>
            <person name="Daniel R."/>
        </authorList>
    </citation>
    <scope>NUCLEOTIDE SEQUENCE [LARGE SCALE GENOMIC DNA]</scope>
    <source>
        <strain evidence="4 5">DSM 19306</strain>
    </source>
</reference>
<accession>A0A151B523</accession>
<dbReference type="STRING" id="1121338.CLTEP_10010"/>
<dbReference type="EC" id="3.-.-.-" evidence="4"/>
<dbReference type="Gene3D" id="3.40.630.10">
    <property type="entry name" value="Zn peptidases"/>
    <property type="match status" value="1"/>
</dbReference>
<keyword evidence="5" id="KW-1185">Reference proteome</keyword>
<dbReference type="FunFam" id="3.30.70.360:FF:000001">
    <property type="entry name" value="N-acetyldiaminopimelate deacetylase"/>
    <property type="match status" value="1"/>
</dbReference>
<dbReference type="Pfam" id="PF07687">
    <property type="entry name" value="M20_dimer"/>
    <property type="match status" value="1"/>
</dbReference>
<dbReference type="Pfam" id="PF01546">
    <property type="entry name" value="Peptidase_M20"/>
    <property type="match status" value="1"/>
</dbReference>
<dbReference type="PIRSF" id="PIRSF005962">
    <property type="entry name" value="Pept_M20D_amidohydro"/>
    <property type="match status" value="1"/>
</dbReference>
<feature type="binding site" evidence="2">
    <location>
        <position position="101"/>
    </location>
    <ligand>
        <name>Mn(2+)</name>
        <dbReference type="ChEBI" id="CHEBI:29035"/>
        <label>2</label>
    </ligand>
</feature>
<proteinExistence type="predicted"/>
<dbReference type="InterPro" id="IPR011650">
    <property type="entry name" value="Peptidase_M20_dimer"/>
</dbReference>
<dbReference type="Gene3D" id="3.30.70.360">
    <property type="match status" value="1"/>
</dbReference>
<dbReference type="InterPro" id="IPR017439">
    <property type="entry name" value="Amidohydrolase"/>
</dbReference>
<feature type="binding site" evidence="2">
    <location>
        <position position="161"/>
    </location>
    <ligand>
        <name>Mn(2+)</name>
        <dbReference type="ChEBI" id="CHEBI:29035"/>
        <label>2</label>
    </ligand>
</feature>
<dbReference type="InterPro" id="IPR036264">
    <property type="entry name" value="Bact_exopeptidase_dim_dom"/>
</dbReference>
<dbReference type="PANTHER" id="PTHR11014">
    <property type="entry name" value="PEPTIDASE M20 FAMILY MEMBER"/>
    <property type="match status" value="1"/>
</dbReference>
<feature type="domain" description="Peptidase M20 dimerisation" evidence="3">
    <location>
        <begin position="185"/>
        <end position="274"/>
    </location>
</feature>
<comment type="caution">
    <text evidence="4">The sequence shown here is derived from an EMBL/GenBank/DDBJ whole genome shotgun (WGS) entry which is preliminary data.</text>
</comment>
<sequence>MDFLKLSREIEKDVIAIRRDLHMYPELGFELERTSEKVKCFLKNEGIDFYETAKTGVCAIIYGNGKKTIGIRADMDALPIEEKNDCEYKSQNKGKMHACGHDAHTAILMGTAKILNGIRHKLNGNVKLFFEPAEETVGGARLMIEDGVLKNPDVDAIIGLHVEEWIDVGKIGIKKGVVNAASNPFKIKIIGSGGHGANPQNTIDPIVIASNVISSLQTIVSREISPTDSAVITIGSIHGGTAQNIIPEEVELEGIIRCLNIEHRDYIKMRLREVTTGIVNSMRGKCEIQIDESYPCLYNDDYMTDLLVSSAEKIIQSKNIVKLDAPSMGVESFAYFAMEKPSVFYYLGCGNAYKNIVHAAHSNRFNIDERCLSIGVAIECQAVWDYLNEEEI</sequence>
<evidence type="ECO:0000313" key="5">
    <source>
        <dbReference type="Proteomes" id="UP000075531"/>
    </source>
</evidence>
<dbReference type="RefSeq" id="WP_066823462.1">
    <property type="nucleotide sequence ID" value="NZ_LTBA01000007.1"/>
</dbReference>
<dbReference type="PANTHER" id="PTHR11014:SF63">
    <property type="entry name" value="METALLOPEPTIDASE, PUTATIVE (AFU_ORTHOLOGUE AFUA_6G09600)-RELATED"/>
    <property type="match status" value="1"/>
</dbReference>
<name>A0A151B523_9CLOT</name>
<dbReference type="GO" id="GO:0046872">
    <property type="term" value="F:metal ion binding"/>
    <property type="evidence" value="ECO:0007669"/>
    <property type="project" value="UniProtKB-KW"/>
</dbReference>
<dbReference type="NCBIfam" id="TIGR01891">
    <property type="entry name" value="amidohydrolases"/>
    <property type="match status" value="1"/>
</dbReference>
<dbReference type="GO" id="GO:0019877">
    <property type="term" value="P:diaminopimelate biosynthetic process"/>
    <property type="evidence" value="ECO:0007669"/>
    <property type="project" value="UniProtKB-ARBA"/>
</dbReference>
<evidence type="ECO:0000259" key="3">
    <source>
        <dbReference type="Pfam" id="PF07687"/>
    </source>
</evidence>
<gene>
    <name evidence="4" type="primary">yxeP</name>
    <name evidence="4" type="ORF">CLTEP_10010</name>
</gene>
<dbReference type="PATRIC" id="fig|1121338.3.peg.1034"/>
<dbReference type="SUPFAM" id="SSF55031">
    <property type="entry name" value="Bacterial exopeptidase dimerisation domain"/>
    <property type="match status" value="1"/>
</dbReference>
<evidence type="ECO:0000256" key="1">
    <source>
        <dbReference type="ARBA" id="ARBA00022801"/>
    </source>
</evidence>
<keyword evidence="2" id="KW-0479">Metal-binding</keyword>